<feature type="region of interest" description="Disordered" evidence="4">
    <location>
        <begin position="396"/>
        <end position="427"/>
    </location>
</feature>
<dbReference type="InParanoid" id="A0A0D2WRE5"/>
<dbReference type="Pfam" id="PF10283">
    <property type="entry name" value="zf-CCHH"/>
    <property type="match status" value="1"/>
</dbReference>
<dbReference type="SMART" id="SM00220">
    <property type="entry name" value="S_TKc"/>
    <property type="match status" value="1"/>
</dbReference>
<reference evidence="7" key="1">
    <citation type="submission" date="2011-02" db="EMBL/GenBank/DDBJ databases">
        <title>The Genome Sequence of Capsaspora owczarzaki ATCC 30864.</title>
        <authorList>
            <person name="Russ C."/>
            <person name="Cuomo C."/>
            <person name="Burger G."/>
            <person name="Gray M.W."/>
            <person name="Holland P.W.H."/>
            <person name="King N."/>
            <person name="Lang F.B.F."/>
            <person name="Roger A.J."/>
            <person name="Ruiz-Trillo I."/>
            <person name="Young S.K."/>
            <person name="Zeng Q."/>
            <person name="Gargeya S."/>
            <person name="Alvarado L."/>
            <person name="Berlin A."/>
            <person name="Chapman S.B."/>
            <person name="Chen Z."/>
            <person name="Freedman E."/>
            <person name="Gellesch M."/>
            <person name="Goldberg J."/>
            <person name="Griggs A."/>
            <person name="Gujja S."/>
            <person name="Heilman E."/>
            <person name="Heiman D."/>
            <person name="Howarth C."/>
            <person name="Mehta T."/>
            <person name="Neiman D."/>
            <person name="Pearson M."/>
            <person name="Roberts A."/>
            <person name="Saif S."/>
            <person name="Shea T."/>
            <person name="Shenoy N."/>
            <person name="Sisk P."/>
            <person name="Stolte C."/>
            <person name="Sykes S."/>
            <person name="White J."/>
            <person name="Yandava C."/>
            <person name="Haas B."/>
            <person name="Nusbaum C."/>
            <person name="Birren B."/>
        </authorList>
    </citation>
    <scope>NUCLEOTIDE SEQUENCE</scope>
    <source>
        <strain evidence="7">ATCC 30864</strain>
    </source>
</reference>
<feature type="compositionally biased region" description="Basic residues" evidence="4">
    <location>
        <begin position="234"/>
        <end position="248"/>
    </location>
</feature>
<organism evidence="6 7">
    <name type="scientific">Capsaspora owczarzaki (strain ATCC 30864)</name>
    <dbReference type="NCBI Taxonomy" id="595528"/>
    <lineage>
        <taxon>Eukaryota</taxon>
        <taxon>Filasterea</taxon>
        <taxon>Capsaspora</taxon>
    </lineage>
</organism>
<dbReference type="CDD" id="cd13999">
    <property type="entry name" value="STKc_MAP3K-like"/>
    <property type="match status" value="1"/>
</dbReference>
<dbReference type="PROSITE" id="PS00108">
    <property type="entry name" value="PROTEIN_KINASE_ST"/>
    <property type="match status" value="1"/>
</dbReference>
<feature type="compositionally biased region" description="Acidic residues" evidence="4">
    <location>
        <begin position="413"/>
        <end position="423"/>
    </location>
</feature>
<gene>
    <name evidence="6" type="ORF">CAOG_005099</name>
</gene>
<evidence type="ECO:0000313" key="7">
    <source>
        <dbReference type="Proteomes" id="UP000008743"/>
    </source>
</evidence>
<dbReference type="STRING" id="595528.A0A0D2WRE5"/>
<dbReference type="GO" id="GO:0005524">
    <property type="term" value="F:ATP binding"/>
    <property type="evidence" value="ECO:0007669"/>
    <property type="project" value="UniProtKB-UniRule"/>
</dbReference>
<dbReference type="PROSITE" id="PS00107">
    <property type="entry name" value="PROTEIN_KINASE_ATP"/>
    <property type="match status" value="1"/>
</dbReference>
<feature type="domain" description="Protein kinase" evidence="5">
    <location>
        <begin position="444"/>
        <end position="694"/>
    </location>
</feature>
<dbReference type="InterPro" id="IPR000719">
    <property type="entry name" value="Prot_kinase_dom"/>
</dbReference>
<dbReference type="Gene3D" id="3.30.200.20">
    <property type="entry name" value="Phosphorylase Kinase, domain 1"/>
    <property type="match status" value="1"/>
</dbReference>
<dbReference type="Pfam" id="PF00069">
    <property type="entry name" value="Pkinase"/>
    <property type="match status" value="1"/>
</dbReference>
<dbReference type="InterPro" id="IPR008271">
    <property type="entry name" value="Ser/Thr_kinase_AS"/>
</dbReference>
<dbReference type="InterPro" id="IPR019406">
    <property type="entry name" value="APLF_PBZ"/>
</dbReference>
<feature type="binding site" evidence="3">
    <location>
        <position position="471"/>
    </location>
    <ligand>
        <name>ATP</name>
        <dbReference type="ChEBI" id="CHEBI:30616"/>
    </ligand>
</feature>
<dbReference type="RefSeq" id="XP_004346784.1">
    <property type="nucleotide sequence ID" value="XM_004346734.2"/>
</dbReference>
<feature type="compositionally biased region" description="Basic and acidic residues" evidence="4">
    <location>
        <begin position="113"/>
        <end position="122"/>
    </location>
</feature>
<feature type="compositionally biased region" description="Low complexity" evidence="4">
    <location>
        <begin position="163"/>
        <end position="178"/>
    </location>
</feature>
<protein>
    <submittedName>
        <fullName evidence="6">TKL protein kinase</fullName>
    </submittedName>
</protein>
<evidence type="ECO:0000256" key="3">
    <source>
        <dbReference type="PROSITE-ProRule" id="PRU10141"/>
    </source>
</evidence>
<keyword evidence="1 3" id="KW-0547">Nucleotide-binding</keyword>
<dbReference type="AlphaFoldDB" id="A0A0D2WRE5"/>
<name>A0A0D2WRE5_CAPO3</name>
<dbReference type="PANTHER" id="PTHR44329">
    <property type="entry name" value="SERINE/THREONINE-PROTEIN KINASE TNNI3K-RELATED"/>
    <property type="match status" value="1"/>
</dbReference>
<evidence type="ECO:0000256" key="1">
    <source>
        <dbReference type="ARBA" id="ARBA00022741"/>
    </source>
</evidence>
<dbReference type="EMBL" id="KE346367">
    <property type="protein sequence ID" value="KJE94460.1"/>
    <property type="molecule type" value="Genomic_DNA"/>
</dbReference>
<keyword evidence="6" id="KW-0418">Kinase</keyword>
<sequence>MFSLKAARDIHHAIHSNAVSVNVSIAGGPEQTFRVESTASQHVRFVNAGGIKFMAQNTSKKSAYAQRALQGERLTWILAGAGFHSWGLLAQAKRSGLGGADGPVRVEKKCSVIRSDGPDDGKALPAAGAASSDTEEDEPVVHSSRGMSMVDEIGVKAEEDPDVGSSTTNGASTAAAVGRVPRRRSGLTPSPAGSRKSRQRSASQHGDGGDDDDDEAYNATLDGFNSDEDDSIPRRRTMTRQSTARRRLTSAGSSSLGDSDKAGAAGDHSHSSSRLQPAARGKRPAVDADRVDWNSPHPYAAYDLVPERGIDFQQSKRSRSDDVPPATSANAANPVGLLRSSIKPASPARSLSSSSPSPGPSIPNHGLREIFASDNRPVCTYHPHCYRKNVEHLKQFAHPPGIGGSPVKAADPPQEENEPEESDANSATAAALFDKQWQIDYRYIKFLEQLGVGSFGQVRKGILQDRTVAVKLLHDQHPNREVRDQFFQEAQTLQKLRHPNIVEWLGICCDGLLCIVMEFVPSSLQQALKSGPIAETEYFSIAHDIASGLLYLHNLQPPIIHRDIKPANILLDQAGRAKIADFGISREDKSSTMTRIGTPSFMAPEIAMSQKYNTSVDVYSFGLLLWSMLTAQTPFADLNLNGLQLLMLICSQRKRPTFPPLVHSSLQGLIARCWDHTPSNRPSTQELCSILLNFKKSGISPIDPSTGQATVALTATVAFSSAVPSMEAVSSVPVKHPRPIAEPEFVAPLPVVVPMSVNRSVASPAVVAVAAAAAVDSDSGQTLAVSLSQGDDSNENDGAAVSNMVLV</sequence>
<dbReference type="GO" id="GO:0004674">
    <property type="term" value="F:protein serine/threonine kinase activity"/>
    <property type="evidence" value="ECO:0007669"/>
    <property type="project" value="TreeGrafter"/>
</dbReference>
<evidence type="ECO:0000259" key="5">
    <source>
        <dbReference type="PROSITE" id="PS50011"/>
    </source>
</evidence>
<accession>A0A0D2WRE5</accession>
<dbReference type="eggNOG" id="KOG0192">
    <property type="taxonomic scope" value="Eukaryota"/>
</dbReference>
<dbReference type="InterPro" id="IPR051681">
    <property type="entry name" value="Ser/Thr_Kinases-Pseudokinases"/>
</dbReference>
<evidence type="ECO:0000256" key="2">
    <source>
        <dbReference type="ARBA" id="ARBA00022840"/>
    </source>
</evidence>
<dbReference type="Gene3D" id="1.10.510.10">
    <property type="entry name" value="Transferase(Phosphotransferase) domain 1"/>
    <property type="match status" value="1"/>
</dbReference>
<dbReference type="PhylomeDB" id="A0A0D2WRE5"/>
<dbReference type="OrthoDB" id="339325at2759"/>
<keyword evidence="6" id="KW-0808">Transferase</keyword>
<dbReference type="PROSITE" id="PS50011">
    <property type="entry name" value="PROTEIN_KINASE_DOM"/>
    <property type="match status" value="1"/>
</dbReference>
<feature type="region of interest" description="Disordered" evidence="4">
    <location>
        <begin position="113"/>
        <end position="367"/>
    </location>
</feature>
<proteinExistence type="predicted"/>
<dbReference type="InterPro" id="IPR017441">
    <property type="entry name" value="Protein_kinase_ATP_BS"/>
</dbReference>
<dbReference type="SUPFAM" id="SSF56112">
    <property type="entry name" value="Protein kinase-like (PK-like)"/>
    <property type="match status" value="1"/>
</dbReference>
<dbReference type="Proteomes" id="UP000008743">
    <property type="component" value="Unassembled WGS sequence"/>
</dbReference>
<feature type="compositionally biased region" description="Low complexity" evidence="4">
    <location>
        <begin position="344"/>
        <end position="356"/>
    </location>
</feature>
<keyword evidence="2 3" id="KW-0067">ATP-binding</keyword>
<evidence type="ECO:0000256" key="4">
    <source>
        <dbReference type="SAM" id="MobiDB-lite"/>
    </source>
</evidence>
<dbReference type="InterPro" id="IPR011009">
    <property type="entry name" value="Kinase-like_dom_sf"/>
</dbReference>
<keyword evidence="7" id="KW-1185">Reference proteome</keyword>
<evidence type="ECO:0000313" key="6">
    <source>
        <dbReference type="EMBL" id="KJE94460.1"/>
    </source>
</evidence>